<dbReference type="RefSeq" id="WP_162389652.1">
    <property type="nucleotide sequence ID" value="NZ_CP045997.1"/>
</dbReference>
<reference evidence="1 2" key="1">
    <citation type="submission" date="2019-11" db="EMBL/GenBank/DDBJ databases">
        <title>Spirosoma endbachense sp. nov., isolated from a natural salt meadow.</title>
        <authorList>
            <person name="Rojas J."/>
            <person name="Ambika Manirajan B."/>
            <person name="Ratering S."/>
            <person name="Suarez C."/>
            <person name="Geissler-Plaum R."/>
            <person name="Schnell S."/>
        </authorList>
    </citation>
    <scope>NUCLEOTIDE SEQUENCE [LARGE SCALE GENOMIC DNA]</scope>
    <source>
        <strain evidence="1 2">I-24</strain>
    </source>
</reference>
<proteinExistence type="predicted"/>
<name>A0A6P1W5E5_9BACT</name>
<dbReference type="AlphaFoldDB" id="A0A6P1W5E5"/>
<protein>
    <submittedName>
        <fullName evidence="1">Uncharacterized protein</fullName>
    </submittedName>
</protein>
<keyword evidence="2" id="KW-1185">Reference proteome</keyword>
<organism evidence="1 2">
    <name type="scientific">Spirosoma endbachense</name>
    <dbReference type="NCBI Taxonomy" id="2666025"/>
    <lineage>
        <taxon>Bacteria</taxon>
        <taxon>Pseudomonadati</taxon>
        <taxon>Bacteroidota</taxon>
        <taxon>Cytophagia</taxon>
        <taxon>Cytophagales</taxon>
        <taxon>Cytophagaceae</taxon>
        <taxon>Spirosoma</taxon>
    </lineage>
</organism>
<evidence type="ECO:0000313" key="2">
    <source>
        <dbReference type="Proteomes" id="UP000464577"/>
    </source>
</evidence>
<dbReference type="KEGG" id="senf:GJR95_31420"/>
<dbReference type="EMBL" id="CP045997">
    <property type="protein sequence ID" value="QHV99249.1"/>
    <property type="molecule type" value="Genomic_DNA"/>
</dbReference>
<accession>A0A6P1W5E5</accession>
<sequence length="192" mass="22423">MSKQYDHQILTELDDHFSSILELLAESDMGDDSANGFRDEIYQYINPQQLRLQLIMKGLGLPEPTESAINEADLRDEFRHLLNGFMRALLEKLIANERKYKFGWAWQESDWEEQLQRDLVKHIEKGDPRDTAIFSLFAWHHQWRTGPAPETDEQLEARTERNMNLISQFLDHVKSESGIAISEDVVLSFFNA</sequence>
<gene>
    <name evidence="1" type="ORF">GJR95_31420</name>
</gene>
<dbReference type="Proteomes" id="UP000464577">
    <property type="component" value="Chromosome"/>
</dbReference>
<evidence type="ECO:0000313" key="1">
    <source>
        <dbReference type="EMBL" id="QHV99249.1"/>
    </source>
</evidence>